<sequence>MIEEVALTKRGKLVKLEFVVNFSQYYDLYSSKFNLKKVKGQTMKD</sequence>
<comment type="caution">
    <text evidence="1">The sequence shown here is derived from an EMBL/GenBank/DDBJ whole genome shotgun (WGS) entry which is preliminary data.</text>
</comment>
<proteinExistence type="predicted"/>
<gene>
    <name evidence="1" type="ORF">GCM10022393_20330</name>
</gene>
<organism evidence="1 2">
    <name type="scientific">Aquimarina addita</name>
    <dbReference type="NCBI Taxonomy" id="870485"/>
    <lineage>
        <taxon>Bacteria</taxon>
        <taxon>Pseudomonadati</taxon>
        <taxon>Bacteroidota</taxon>
        <taxon>Flavobacteriia</taxon>
        <taxon>Flavobacteriales</taxon>
        <taxon>Flavobacteriaceae</taxon>
        <taxon>Aquimarina</taxon>
    </lineage>
</organism>
<name>A0ABP6UKY2_9FLAO</name>
<keyword evidence="2" id="KW-1185">Reference proteome</keyword>
<evidence type="ECO:0000313" key="1">
    <source>
        <dbReference type="EMBL" id="GAA3508681.1"/>
    </source>
</evidence>
<dbReference type="EMBL" id="BAABCW010000007">
    <property type="protein sequence ID" value="GAA3508681.1"/>
    <property type="molecule type" value="Genomic_DNA"/>
</dbReference>
<reference evidence="2" key="1">
    <citation type="journal article" date="2019" name="Int. J. Syst. Evol. Microbiol.">
        <title>The Global Catalogue of Microorganisms (GCM) 10K type strain sequencing project: providing services to taxonomists for standard genome sequencing and annotation.</title>
        <authorList>
            <consortium name="The Broad Institute Genomics Platform"/>
            <consortium name="The Broad Institute Genome Sequencing Center for Infectious Disease"/>
            <person name="Wu L."/>
            <person name="Ma J."/>
        </authorList>
    </citation>
    <scope>NUCLEOTIDE SEQUENCE [LARGE SCALE GENOMIC DNA]</scope>
    <source>
        <strain evidence="2">JCM 17106</strain>
    </source>
</reference>
<accession>A0ABP6UKY2</accession>
<protein>
    <submittedName>
        <fullName evidence="1">Uncharacterized protein</fullName>
    </submittedName>
</protein>
<dbReference type="Proteomes" id="UP001500459">
    <property type="component" value="Unassembled WGS sequence"/>
</dbReference>
<evidence type="ECO:0000313" key="2">
    <source>
        <dbReference type="Proteomes" id="UP001500459"/>
    </source>
</evidence>